<evidence type="ECO:0000313" key="3">
    <source>
        <dbReference type="EMBL" id="PNW74571.1"/>
    </source>
</evidence>
<feature type="compositionally biased region" description="Low complexity" evidence="1">
    <location>
        <begin position="368"/>
        <end position="390"/>
    </location>
</feature>
<dbReference type="OrthoDB" id="541876at2759"/>
<sequence length="788" mass="81078">MDAVVESPPGEPVRRQRVALGPGQLSKPEKVWSSSSTLIIGFYQAAPYSDAFRIFYKKSGSVFGTQVTLQPATILGPELAVRQPVTGEVQYFEYEIKKLKPSTQYVIKIKTSDAGESAEVRSDKMGTVSYEEERTRDNDMRNFVGAMVKLGEYDGLVLSYAAGSGIFGIRILQLDDLAASLQLARLGSDYTDSGVPVQAYTLSQIRFGRWGGAITGSKVVNEGELKWLVARAVQMGQKSEAAAAFEAEKKMLQTQVELVATNLDSQWADRFRNLRLRAFAYALMLALVAVCGGLAMWGLLSRSGRRHRDLLQQLAARGAQLAEMEAELDMLHLYRVSLELDVERRVAAGAGAATLRPGGDWDPAAAVNSSSSGSSNSSSSSNNSRTSRSLRSVGLLIKHLAERGNGTADGEAEAGGGEDGAGERGGGGDGSEPIEAGPKGGNGVKGAAAGSKGGKQGRSGGGVAGSRRGGSGKRKAPAGGGGGRQGQEAGLPDGDGGGGGGARELWGLPHAAVRRAMSGSWGPGAAAAAGGGALAAAHGHPPGAAAASWLPEGGQDEEQPDAWMFIHYVSHVYATHLQEWMQVQLQRTVRRKVNDMLLRGAGAGAATPTGPLVVSNDSNSTGGAAAPAAAPAPAPSQPPGGAAAARLASAAAGKAARWGGGGGGGGSSKGPVNTGGRGRAAGRGGSAGVVSRAEGEEEVAAGRRHRVAARRRRDAAAAWRAQQYGYEYGYDYEEGEEEGGECGELDGQAGYVGGGGGGGRCAGGWCAGVSAQRVAGREYEYADEEGYD</sequence>
<gene>
    <name evidence="3" type="ORF">CHLRE_12g495950v5</name>
</gene>
<protein>
    <submittedName>
        <fullName evidence="3">Uncharacterized protein</fullName>
    </submittedName>
</protein>
<dbReference type="Gramene" id="PNW74571">
    <property type="protein sequence ID" value="PNW74571"/>
    <property type="gene ID" value="CHLRE_12g495950v5"/>
</dbReference>
<feature type="compositionally biased region" description="Low complexity" evidence="1">
    <location>
        <begin position="639"/>
        <end position="657"/>
    </location>
</feature>
<dbReference type="AlphaFoldDB" id="A0A2K3D213"/>
<feature type="region of interest" description="Disordered" evidence="1">
    <location>
        <begin position="402"/>
        <end position="505"/>
    </location>
</feature>
<dbReference type="OMA" id="NEGELKW"/>
<evidence type="ECO:0000256" key="1">
    <source>
        <dbReference type="SAM" id="MobiDB-lite"/>
    </source>
</evidence>
<dbReference type="KEGG" id="cre:CHLRE_12g495950v5"/>
<feature type="region of interest" description="Disordered" evidence="1">
    <location>
        <begin position="353"/>
        <end position="390"/>
    </location>
</feature>
<dbReference type="GeneID" id="5726098"/>
<feature type="compositionally biased region" description="Gly residues" evidence="1">
    <location>
        <begin position="658"/>
        <end position="687"/>
    </location>
</feature>
<feature type="region of interest" description="Disordered" evidence="1">
    <location>
        <begin position="604"/>
        <end position="697"/>
    </location>
</feature>
<keyword evidence="4" id="KW-1185">Reference proteome</keyword>
<proteinExistence type="predicted"/>
<feature type="compositionally biased region" description="Gly residues" evidence="1">
    <location>
        <begin position="451"/>
        <end position="469"/>
    </location>
</feature>
<dbReference type="ExpressionAtlas" id="A0A2K3D213">
    <property type="expression patterns" value="baseline"/>
</dbReference>
<dbReference type="InParanoid" id="A0A2K3D213"/>
<accession>A0A2K3D213</accession>
<feature type="compositionally biased region" description="Gly residues" evidence="1">
    <location>
        <begin position="413"/>
        <end position="430"/>
    </location>
</feature>
<dbReference type="EMBL" id="CM008973">
    <property type="protein sequence ID" value="PNW74571.1"/>
    <property type="molecule type" value="Genomic_DNA"/>
</dbReference>
<dbReference type="Proteomes" id="UP000006906">
    <property type="component" value="Chromosome 12"/>
</dbReference>
<keyword evidence="2" id="KW-0472">Membrane</keyword>
<reference evidence="3 4" key="1">
    <citation type="journal article" date="2007" name="Science">
        <title>The Chlamydomonas genome reveals the evolution of key animal and plant functions.</title>
        <authorList>
            <person name="Merchant S.S."/>
            <person name="Prochnik S.E."/>
            <person name="Vallon O."/>
            <person name="Harris E.H."/>
            <person name="Karpowicz S.J."/>
            <person name="Witman G.B."/>
            <person name="Terry A."/>
            <person name="Salamov A."/>
            <person name="Fritz-Laylin L.K."/>
            <person name="Marechal-Drouard L."/>
            <person name="Marshall W.F."/>
            <person name="Qu L.H."/>
            <person name="Nelson D.R."/>
            <person name="Sanderfoot A.A."/>
            <person name="Spalding M.H."/>
            <person name="Kapitonov V.V."/>
            <person name="Ren Q."/>
            <person name="Ferris P."/>
            <person name="Lindquist E."/>
            <person name="Shapiro H."/>
            <person name="Lucas S.M."/>
            <person name="Grimwood J."/>
            <person name="Schmutz J."/>
            <person name="Cardol P."/>
            <person name="Cerutti H."/>
            <person name="Chanfreau G."/>
            <person name="Chen C.L."/>
            <person name="Cognat V."/>
            <person name="Croft M.T."/>
            <person name="Dent R."/>
            <person name="Dutcher S."/>
            <person name="Fernandez E."/>
            <person name="Fukuzawa H."/>
            <person name="Gonzalez-Ballester D."/>
            <person name="Gonzalez-Halphen D."/>
            <person name="Hallmann A."/>
            <person name="Hanikenne M."/>
            <person name="Hippler M."/>
            <person name="Inwood W."/>
            <person name="Jabbari K."/>
            <person name="Kalanon M."/>
            <person name="Kuras R."/>
            <person name="Lefebvre P.A."/>
            <person name="Lemaire S.D."/>
            <person name="Lobanov A.V."/>
            <person name="Lohr M."/>
            <person name="Manuell A."/>
            <person name="Meier I."/>
            <person name="Mets L."/>
            <person name="Mittag M."/>
            <person name="Mittelmeier T."/>
            <person name="Moroney J.V."/>
            <person name="Moseley J."/>
            <person name="Napoli C."/>
            <person name="Nedelcu A.M."/>
            <person name="Niyogi K."/>
            <person name="Novoselov S.V."/>
            <person name="Paulsen I.T."/>
            <person name="Pazour G."/>
            <person name="Purton S."/>
            <person name="Ral J.P."/>
            <person name="Riano-Pachon D.M."/>
            <person name="Riekhof W."/>
            <person name="Rymarquis L."/>
            <person name="Schroda M."/>
            <person name="Stern D."/>
            <person name="Umen J."/>
            <person name="Willows R."/>
            <person name="Wilson N."/>
            <person name="Zimmer S.L."/>
            <person name="Allmer J."/>
            <person name="Balk J."/>
            <person name="Bisova K."/>
            <person name="Chen C.J."/>
            <person name="Elias M."/>
            <person name="Gendler K."/>
            <person name="Hauser C."/>
            <person name="Lamb M.R."/>
            <person name="Ledford H."/>
            <person name="Long J.C."/>
            <person name="Minagawa J."/>
            <person name="Page M.D."/>
            <person name="Pan J."/>
            <person name="Pootakham W."/>
            <person name="Roje S."/>
            <person name="Rose A."/>
            <person name="Stahlberg E."/>
            <person name="Terauchi A.M."/>
            <person name="Yang P."/>
            <person name="Ball S."/>
            <person name="Bowler C."/>
            <person name="Dieckmann C.L."/>
            <person name="Gladyshev V.N."/>
            <person name="Green P."/>
            <person name="Jorgensen R."/>
            <person name="Mayfield S."/>
            <person name="Mueller-Roeber B."/>
            <person name="Rajamani S."/>
            <person name="Sayre R.T."/>
            <person name="Brokstein P."/>
            <person name="Dubchak I."/>
            <person name="Goodstein D."/>
            <person name="Hornick L."/>
            <person name="Huang Y.W."/>
            <person name="Jhaveri J."/>
            <person name="Luo Y."/>
            <person name="Martinez D."/>
            <person name="Ngau W.C."/>
            <person name="Otillar B."/>
            <person name="Poliakov A."/>
            <person name="Porter A."/>
            <person name="Szajkowski L."/>
            <person name="Werner G."/>
            <person name="Zhou K."/>
            <person name="Grigoriev I.V."/>
            <person name="Rokhsar D.S."/>
            <person name="Grossman A.R."/>
        </authorList>
    </citation>
    <scope>NUCLEOTIDE SEQUENCE [LARGE SCALE GENOMIC DNA]</scope>
    <source>
        <strain evidence="4">CC-503</strain>
    </source>
</reference>
<name>A0A2K3D213_CHLRE</name>
<keyword evidence="2" id="KW-1133">Transmembrane helix</keyword>
<keyword evidence="2" id="KW-0812">Transmembrane</keyword>
<organism evidence="3 4">
    <name type="scientific">Chlamydomonas reinhardtii</name>
    <name type="common">Chlamydomonas smithii</name>
    <dbReference type="NCBI Taxonomy" id="3055"/>
    <lineage>
        <taxon>Eukaryota</taxon>
        <taxon>Viridiplantae</taxon>
        <taxon>Chlorophyta</taxon>
        <taxon>core chlorophytes</taxon>
        <taxon>Chlorophyceae</taxon>
        <taxon>CS clade</taxon>
        <taxon>Chlamydomonadales</taxon>
        <taxon>Chlamydomonadaceae</taxon>
        <taxon>Chlamydomonas</taxon>
    </lineage>
</organism>
<evidence type="ECO:0000256" key="2">
    <source>
        <dbReference type="SAM" id="Phobius"/>
    </source>
</evidence>
<evidence type="ECO:0000313" key="4">
    <source>
        <dbReference type="Proteomes" id="UP000006906"/>
    </source>
</evidence>
<feature type="transmembrane region" description="Helical" evidence="2">
    <location>
        <begin position="278"/>
        <end position="300"/>
    </location>
</feature>
<feature type="compositionally biased region" description="Gly residues" evidence="1">
    <location>
        <begin position="493"/>
        <end position="502"/>
    </location>
</feature>
<dbReference type="RefSeq" id="XP_042917997.1">
    <property type="nucleotide sequence ID" value="XM_043067998.1"/>
</dbReference>